<accession>A0AAT9J8L2</accession>
<organism evidence="1">
    <name type="scientific">Porphyromonas phage phage020a_SJD2</name>
    <dbReference type="NCBI Taxonomy" id="3154110"/>
    <lineage>
        <taxon>Viruses</taxon>
        <taxon>Duplodnaviria</taxon>
        <taxon>Heunggongvirae</taxon>
        <taxon>Uroviricota</taxon>
        <taxon>Caudoviricetes</taxon>
        <taxon>Nixviridae</taxon>
        <taxon>Schifferlevirus</taxon>
        <taxon>Schifferlevirus pging00N</taxon>
    </lineage>
</organism>
<name>A0AAT9J8L2_9CAUD</name>
<reference evidence="1" key="1">
    <citation type="journal article" date="2023" name="Microbiome">
        <title>Phages are unrecognized players in the ecology of the oral pathogen Porphyromonas gingivalis.</title>
        <authorList>
            <person name="Matrishin C.B."/>
            <person name="Haase E.M."/>
            <person name="Dewhirst F.E."/>
            <person name="Mark Welch J.L."/>
            <person name="Miranda-Sanchez F."/>
            <person name="Chen T."/>
            <person name="MacFarland D.C."/>
            <person name="Kauffman K.M."/>
        </authorList>
    </citation>
    <scope>NUCLEOTIDE SEQUENCE</scope>
</reference>
<reference evidence="1" key="2">
    <citation type="submission" date="2024-05" db="EMBL/GenBank/DDBJ databases">
        <authorList>
            <person name="Matrishin C.B."/>
            <person name="Kauffman K.M."/>
        </authorList>
    </citation>
    <scope>NUCLEOTIDE SEQUENCE</scope>
</reference>
<evidence type="ECO:0000313" key="1">
    <source>
        <dbReference type="EMBL" id="DBA55563.1"/>
    </source>
</evidence>
<dbReference type="EMBL" id="BK068101">
    <property type="protein sequence ID" value="DBA55563.1"/>
    <property type="molecule type" value="Genomic_DNA"/>
</dbReference>
<proteinExistence type="predicted"/>
<evidence type="ECO:0008006" key="2">
    <source>
        <dbReference type="Google" id="ProtNLM"/>
    </source>
</evidence>
<sequence>MNSRLKWARRSFALTSIGCTPPSFDILPTCPSTSRASARQRQKDDLYPSCGYTSWRAMADISTTR</sequence>
<protein>
    <recommendedName>
        <fullName evidence="2">Secreted protein</fullName>
    </recommendedName>
</protein>